<name>A0AAW0R3P1_9PEZI</name>
<reference evidence="1 2" key="1">
    <citation type="submission" date="2023-01" db="EMBL/GenBank/DDBJ databases">
        <title>Analysis of 21 Apiospora genomes using comparative genomics revels a genus with tremendous synthesis potential of carbohydrate active enzymes and secondary metabolites.</title>
        <authorList>
            <person name="Sorensen T."/>
        </authorList>
    </citation>
    <scope>NUCLEOTIDE SEQUENCE [LARGE SCALE GENOMIC DNA]</scope>
    <source>
        <strain evidence="1 2">CBS 117206</strain>
    </source>
</reference>
<protein>
    <submittedName>
        <fullName evidence="1">Uncharacterized protein</fullName>
    </submittedName>
</protein>
<evidence type="ECO:0000313" key="1">
    <source>
        <dbReference type="EMBL" id="KAK8123588.1"/>
    </source>
</evidence>
<dbReference type="Proteomes" id="UP001392437">
    <property type="component" value="Unassembled WGS sequence"/>
</dbReference>
<keyword evidence="2" id="KW-1185">Reference proteome</keyword>
<dbReference type="EMBL" id="JAQQWP010000003">
    <property type="protein sequence ID" value="KAK8123588.1"/>
    <property type="molecule type" value="Genomic_DNA"/>
</dbReference>
<sequence>MNAAWDLATAIYSTPGTREPFLKSPPYPQNPAFAAAVRPLPCHRVHRRRCVDATGQPHVWDSVVETVRPVERQKPREHGQPRLVDPWRVRRCNFDHGFAAVIGDGYPCVPARFRQSSLRSPSAPTRVAASHLPNLSPRNQAPISPGKFAHFAVGEGITGGLGVFSHRGDGYNFLERLDSSRGILHSLLAIVLVHAGGPIVVDLDRDHVQDLPGQAHPKRRLDAELI</sequence>
<organism evidence="1 2">
    <name type="scientific">Apiospora kogelbergensis</name>
    <dbReference type="NCBI Taxonomy" id="1337665"/>
    <lineage>
        <taxon>Eukaryota</taxon>
        <taxon>Fungi</taxon>
        <taxon>Dikarya</taxon>
        <taxon>Ascomycota</taxon>
        <taxon>Pezizomycotina</taxon>
        <taxon>Sordariomycetes</taxon>
        <taxon>Xylariomycetidae</taxon>
        <taxon>Amphisphaeriales</taxon>
        <taxon>Apiosporaceae</taxon>
        <taxon>Apiospora</taxon>
    </lineage>
</organism>
<evidence type="ECO:0000313" key="2">
    <source>
        <dbReference type="Proteomes" id="UP001392437"/>
    </source>
</evidence>
<dbReference type="AlphaFoldDB" id="A0AAW0R3P1"/>
<proteinExistence type="predicted"/>
<comment type="caution">
    <text evidence="1">The sequence shown here is derived from an EMBL/GenBank/DDBJ whole genome shotgun (WGS) entry which is preliminary data.</text>
</comment>
<gene>
    <name evidence="1" type="ORF">PG999_003506</name>
</gene>
<accession>A0AAW0R3P1</accession>